<organism evidence="1 2">
    <name type="scientific">Fusarium duplospermum</name>
    <dbReference type="NCBI Taxonomy" id="1325734"/>
    <lineage>
        <taxon>Eukaryota</taxon>
        <taxon>Fungi</taxon>
        <taxon>Dikarya</taxon>
        <taxon>Ascomycota</taxon>
        <taxon>Pezizomycotina</taxon>
        <taxon>Sordariomycetes</taxon>
        <taxon>Hypocreomycetidae</taxon>
        <taxon>Hypocreales</taxon>
        <taxon>Nectriaceae</taxon>
        <taxon>Fusarium</taxon>
        <taxon>Fusarium solani species complex</taxon>
    </lineage>
</organism>
<evidence type="ECO:0000313" key="2">
    <source>
        <dbReference type="Proteomes" id="UP000288168"/>
    </source>
</evidence>
<dbReference type="AlphaFoldDB" id="A0A428NXD3"/>
<protein>
    <submittedName>
        <fullName evidence="1">Uncharacterized protein</fullName>
    </submittedName>
</protein>
<gene>
    <name evidence="1" type="ORF">CEP54_014256</name>
</gene>
<keyword evidence="2" id="KW-1185">Reference proteome</keyword>
<comment type="caution">
    <text evidence="1">The sequence shown here is derived from an EMBL/GenBank/DDBJ whole genome shotgun (WGS) entry which is preliminary data.</text>
</comment>
<dbReference type="OrthoDB" id="10405420at2759"/>
<dbReference type="EMBL" id="NKCI01000263">
    <property type="protein sequence ID" value="RSL45446.1"/>
    <property type="molecule type" value="Genomic_DNA"/>
</dbReference>
<evidence type="ECO:0000313" key="1">
    <source>
        <dbReference type="EMBL" id="RSL45446.1"/>
    </source>
</evidence>
<proteinExistence type="predicted"/>
<accession>A0A428NXD3</accession>
<reference evidence="1 2" key="1">
    <citation type="submission" date="2017-06" db="EMBL/GenBank/DDBJ databases">
        <title>Comparative genomic analysis of Ambrosia Fusariam Clade fungi.</title>
        <authorList>
            <person name="Stajich J.E."/>
            <person name="Carrillo J."/>
            <person name="Kijimoto T."/>
            <person name="Eskalen A."/>
            <person name="O'Donnell K."/>
            <person name="Kasson M."/>
        </authorList>
    </citation>
    <scope>NUCLEOTIDE SEQUENCE [LARGE SCALE GENOMIC DNA]</scope>
    <source>
        <strain evidence="1 2">NRRL62584</strain>
    </source>
</reference>
<sequence length="401" mass="44537">MSSGNLTLAGDTIAQGVLTTHQGSTALEVVNPSHLLPPGDDTGSIVSRSKSIRGPHHFYQDEQVSDMVDRWRDSPHEFLGMWPGKNAGCWIHENLDSLSETSPVEVVKRRVYLFHYYKLNEEFGEFFFASGKTNPLRLFLQKSYDLPSDEEDLLKKNHTARLTGGRSSRHMESKSHDPSILAAAVKSIEDLGEMEKYDEAAKQIHQVLNGVWAEWLDSIKPMRSKNMRVLDLFHRKEIAQFIHPDPSCHSQNSRSLSTGTASSTILERTGPIQEAAFTAPEAIVTAEDTGGIERQFDLRNLQQALVLVQDISGYGRYVRVRTLTDVLSNHGAEMQVQPPRIVSNHGVGIQLQPPHIVSNHGAGIQSQPPHIVFPAMAMPSESTFPSSTFINQADLWSSGIV</sequence>
<dbReference type="STRING" id="1325734.A0A428NXD3"/>
<name>A0A428NXD3_9HYPO</name>
<dbReference type="Proteomes" id="UP000288168">
    <property type="component" value="Unassembled WGS sequence"/>
</dbReference>